<evidence type="ECO:0000313" key="1">
    <source>
        <dbReference type="EMBL" id="KAG7167618.1"/>
    </source>
</evidence>
<dbReference type="Gene3D" id="3.30.420.10">
    <property type="entry name" value="Ribonuclease H-like superfamily/Ribonuclease H"/>
    <property type="match status" value="1"/>
</dbReference>
<keyword evidence="2" id="KW-1185">Reference proteome</keyword>
<dbReference type="AlphaFoldDB" id="A0A8J5MXJ7"/>
<protein>
    <submittedName>
        <fullName evidence="1">Uncharacterized protein</fullName>
    </submittedName>
</protein>
<gene>
    <name evidence="1" type="ORF">Hamer_G019007</name>
</gene>
<sequence length="70" mass="7989">MKVLDFLSKVIFSDEKTIASTTHGPLLQQHEDNSPIDTAGIVRRWLDEQPHIRLLAWPSKGRDLIPNENV</sequence>
<name>A0A8J5MXJ7_HOMAM</name>
<organism evidence="1 2">
    <name type="scientific">Homarus americanus</name>
    <name type="common">American lobster</name>
    <dbReference type="NCBI Taxonomy" id="6706"/>
    <lineage>
        <taxon>Eukaryota</taxon>
        <taxon>Metazoa</taxon>
        <taxon>Ecdysozoa</taxon>
        <taxon>Arthropoda</taxon>
        <taxon>Crustacea</taxon>
        <taxon>Multicrustacea</taxon>
        <taxon>Malacostraca</taxon>
        <taxon>Eumalacostraca</taxon>
        <taxon>Eucarida</taxon>
        <taxon>Decapoda</taxon>
        <taxon>Pleocyemata</taxon>
        <taxon>Astacidea</taxon>
        <taxon>Nephropoidea</taxon>
        <taxon>Nephropidae</taxon>
        <taxon>Homarus</taxon>
    </lineage>
</organism>
<proteinExistence type="predicted"/>
<dbReference type="GO" id="GO:0003676">
    <property type="term" value="F:nucleic acid binding"/>
    <property type="evidence" value="ECO:0007669"/>
    <property type="project" value="InterPro"/>
</dbReference>
<dbReference type="EMBL" id="JAHLQT010021370">
    <property type="protein sequence ID" value="KAG7167618.1"/>
    <property type="molecule type" value="Genomic_DNA"/>
</dbReference>
<accession>A0A8J5MXJ7</accession>
<evidence type="ECO:0000313" key="2">
    <source>
        <dbReference type="Proteomes" id="UP000747542"/>
    </source>
</evidence>
<reference evidence="1" key="1">
    <citation type="journal article" date="2021" name="Sci. Adv.">
        <title>The American lobster genome reveals insights on longevity, neural, and immune adaptations.</title>
        <authorList>
            <person name="Polinski J.M."/>
            <person name="Zimin A.V."/>
            <person name="Clark K.F."/>
            <person name="Kohn A.B."/>
            <person name="Sadowski N."/>
            <person name="Timp W."/>
            <person name="Ptitsyn A."/>
            <person name="Khanna P."/>
            <person name="Romanova D.Y."/>
            <person name="Williams P."/>
            <person name="Greenwood S.J."/>
            <person name="Moroz L.L."/>
            <person name="Walt D.R."/>
            <person name="Bodnar A.G."/>
        </authorList>
    </citation>
    <scope>NUCLEOTIDE SEQUENCE</scope>
    <source>
        <strain evidence="1">GMGI-L3</strain>
    </source>
</reference>
<dbReference type="InterPro" id="IPR036397">
    <property type="entry name" value="RNaseH_sf"/>
</dbReference>
<comment type="caution">
    <text evidence="1">The sequence shown here is derived from an EMBL/GenBank/DDBJ whole genome shotgun (WGS) entry which is preliminary data.</text>
</comment>
<dbReference type="Proteomes" id="UP000747542">
    <property type="component" value="Unassembled WGS sequence"/>
</dbReference>